<dbReference type="AlphaFoldDB" id="A0A6B0UTA3"/>
<reference evidence="2" key="1">
    <citation type="submission" date="2019-12" db="EMBL/GenBank/DDBJ databases">
        <title>An insight into the sialome of adult female Ixodes ricinus ticks feeding for 6 days.</title>
        <authorList>
            <person name="Perner J."/>
            <person name="Ribeiro J.M.C."/>
        </authorList>
    </citation>
    <scope>NUCLEOTIDE SEQUENCE</scope>
    <source>
        <strain evidence="2">Semi-engorged</strain>
        <tissue evidence="2">Salivary glands</tissue>
    </source>
</reference>
<proteinExistence type="predicted"/>
<evidence type="ECO:0000256" key="1">
    <source>
        <dbReference type="SAM" id="Phobius"/>
    </source>
</evidence>
<evidence type="ECO:0000313" key="2">
    <source>
        <dbReference type="EMBL" id="MXU92983.1"/>
    </source>
</evidence>
<name>A0A6B0UTA3_IXORI</name>
<sequence>MSALLDSLQRVWATGSVILVATALAFWIIGVTVPWRVSAAWLTRPMKMGSSELSDSCLATMSTRLERRAMLDVLSTICWGSWRAMASSHISVCRRIVSSVTLTKLAVSVASSARFRMCIMLSEYCLCRFSKCSSAALLSG</sequence>
<protein>
    <submittedName>
        <fullName evidence="2">Uncharacterized protein</fullName>
    </submittedName>
</protein>
<keyword evidence="1" id="KW-0812">Transmembrane</keyword>
<keyword evidence="1" id="KW-1133">Transmembrane helix</keyword>
<accession>A0A6B0UTA3</accession>
<organism evidence="2">
    <name type="scientific">Ixodes ricinus</name>
    <name type="common">Common tick</name>
    <name type="synonym">Acarus ricinus</name>
    <dbReference type="NCBI Taxonomy" id="34613"/>
    <lineage>
        <taxon>Eukaryota</taxon>
        <taxon>Metazoa</taxon>
        <taxon>Ecdysozoa</taxon>
        <taxon>Arthropoda</taxon>
        <taxon>Chelicerata</taxon>
        <taxon>Arachnida</taxon>
        <taxon>Acari</taxon>
        <taxon>Parasitiformes</taxon>
        <taxon>Ixodida</taxon>
        <taxon>Ixodoidea</taxon>
        <taxon>Ixodidae</taxon>
        <taxon>Ixodinae</taxon>
        <taxon>Ixodes</taxon>
    </lineage>
</organism>
<keyword evidence="1" id="KW-0472">Membrane</keyword>
<feature type="transmembrane region" description="Helical" evidence="1">
    <location>
        <begin position="12"/>
        <end position="37"/>
    </location>
</feature>
<dbReference type="EMBL" id="GIFC01010900">
    <property type="protein sequence ID" value="MXU92983.1"/>
    <property type="molecule type" value="Transcribed_RNA"/>
</dbReference>